<proteinExistence type="predicted"/>
<accession>A0ABC8DFH3</accession>
<evidence type="ECO:0008006" key="3">
    <source>
        <dbReference type="Google" id="ProtNLM"/>
    </source>
</evidence>
<dbReference type="AlphaFoldDB" id="A0ABC8DFH3"/>
<geneLocation type="plasmid" evidence="2">
    <name>pdsyz</name>
</geneLocation>
<dbReference type="Proteomes" id="UP000250069">
    <property type="component" value="Plasmid pdsyz"/>
</dbReference>
<keyword evidence="1" id="KW-0614">Plasmid</keyword>
<reference evidence="1 2" key="1">
    <citation type="submission" date="2018-06" db="EMBL/GenBank/DDBJ databases">
        <title>Complete Genome Sequence of Bacillus velezensis DSYZ, a Plant Growth-Promoting Rhizobacterium with Antifungal Activity.</title>
        <authorList>
            <person name="Du B."/>
            <person name="Ding Y."/>
            <person name="Liu K."/>
            <person name="Yao L."/>
            <person name="Wang C."/>
            <person name="Li H."/>
            <person name="Liu H."/>
        </authorList>
    </citation>
    <scope>NUCLEOTIDE SEQUENCE [LARGE SCALE GENOMIC DNA]</scope>
    <source>
        <strain evidence="1 2">DSYZ</strain>
        <plasmid evidence="2">pdsyz</plasmid>
    </source>
</reference>
<name>A0ABC8DFH3_BACVE</name>
<dbReference type="EMBL" id="CP030151">
    <property type="protein sequence ID" value="AWX74684.1"/>
    <property type="molecule type" value="Genomic_DNA"/>
</dbReference>
<evidence type="ECO:0000313" key="2">
    <source>
        <dbReference type="Proteomes" id="UP000250069"/>
    </source>
</evidence>
<dbReference type="RefSeq" id="WP_105322195.1">
    <property type="nucleotide sequence ID" value="NZ_CP026611.1"/>
</dbReference>
<sequence length="144" mass="16525">MELAKVIWHTEDLELALDNRGIKSTQQNIDILLNDPHFVQTLKQQSLECGREILDELILLYQKKLIRDDSNTTSLWTYGTETKHLKFQANDVWLEDIVVTLGFSDLSEFATDYSYHDSKKVFTLAQKDTKSGLMILGGDDEDEA</sequence>
<evidence type="ECO:0000313" key="1">
    <source>
        <dbReference type="EMBL" id="AWX74684.1"/>
    </source>
</evidence>
<protein>
    <recommendedName>
        <fullName evidence="3">DUF2513 domain-containing protein</fullName>
    </recommendedName>
</protein>
<organism evidence="1 2">
    <name type="scientific">Bacillus velezensis</name>
    <dbReference type="NCBI Taxonomy" id="492670"/>
    <lineage>
        <taxon>Bacteria</taxon>
        <taxon>Bacillati</taxon>
        <taxon>Bacillota</taxon>
        <taxon>Bacilli</taxon>
        <taxon>Bacillales</taxon>
        <taxon>Bacillaceae</taxon>
        <taxon>Bacillus</taxon>
        <taxon>Bacillus amyloliquefaciens group</taxon>
    </lineage>
</organism>
<gene>
    <name evidence="1" type="ORF">BVDSYZ_21815</name>
</gene>